<protein>
    <submittedName>
        <fullName evidence="1">Uncharacterized protein</fullName>
    </submittedName>
</protein>
<evidence type="ECO:0000313" key="1">
    <source>
        <dbReference type="EMBL" id="PYH81929.1"/>
    </source>
</evidence>
<organism evidence="1 2">
    <name type="scientific">Aspergillus uvarum CBS 121591</name>
    <dbReference type="NCBI Taxonomy" id="1448315"/>
    <lineage>
        <taxon>Eukaryota</taxon>
        <taxon>Fungi</taxon>
        <taxon>Dikarya</taxon>
        <taxon>Ascomycota</taxon>
        <taxon>Pezizomycotina</taxon>
        <taxon>Eurotiomycetes</taxon>
        <taxon>Eurotiomycetidae</taxon>
        <taxon>Eurotiales</taxon>
        <taxon>Aspergillaceae</taxon>
        <taxon>Aspergillus</taxon>
        <taxon>Aspergillus subgen. Circumdati</taxon>
    </lineage>
</organism>
<reference evidence="1 2" key="1">
    <citation type="submission" date="2016-12" db="EMBL/GenBank/DDBJ databases">
        <title>The genomes of Aspergillus section Nigri reveals drivers in fungal speciation.</title>
        <authorList>
            <consortium name="DOE Joint Genome Institute"/>
            <person name="Vesth T.C."/>
            <person name="Nybo J."/>
            <person name="Theobald S."/>
            <person name="Brandl J."/>
            <person name="Frisvad J.C."/>
            <person name="Nielsen K.F."/>
            <person name="Lyhne E.K."/>
            <person name="Kogle M.E."/>
            <person name="Kuo A."/>
            <person name="Riley R."/>
            <person name="Clum A."/>
            <person name="Nolan M."/>
            <person name="Lipzen A."/>
            <person name="Salamov A."/>
            <person name="Henrissat B."/>
            <person name="Wiebenga A."/>
            <person name="De Vries R.P."/>
            <person name="Grigoriev I.V."/>
            <person name="Mortensen U.H."/>
            <person name="Andersen M.R."/>
            <person name="Baker S.E."/>
        </authorList>
    </citation>
    <scope>NUCLEOTIDE SEQUENCE [LARGE SCALE GENOMIC DNA]</scope>
    <source>
        <strain evidence="1 2">CBS 121591</strain>
    </source>
</reference>
<dbReference type="STRING" id="1448315.A0A319CCI9"/>
<sequence length="353" mass="40778">MQALLSPAHVWPGGIPSAVHLHPDSELDADDLLEEIRGWCLFLKETWNPSFDPEEDRTQRRTLVERWAVADQSFRDSYHSRAPLSELTDFHGSSDSKRFVCLVDKPYKPENYSRITKLLILLYIHLQNTVSHPLSYNPAIPAPQLPAWMIDPVVNDDYRRLLVAENLPTSYYLETPHFSGMAMTRAGNVVFPRLDAYEYVVIDNQSCEDGRLCLLNFALNGQVAYQTRVLPYHLGPLTSLRYGLGHLWSELMDERPEARRAANKPIDLHPPLLEIMAKLSQRGDLQSFNDYTPAEWAEEFERFAPGYLQYEQQGRVDEYSWDHLVDVSKDPFVTYNHLRNARRLAELQRRGPV</sequence>
<dbReference type="EMBL" id="KZ821698">
    <property type="protein sequence ID" value="PYH81929.1"/>
    <property type="molecule type" value="Genomic_DNA"/>
</dbReference>
<dbReference type="RefSeq" id="XP_025492129.1">
    <property type="nucleotide sequence ID" value="XM_025633274.1"/>
</dbReference>
<dbReference type="GeneID" id="37136015"/>
<dbReference type="AlphaFoldDB" id="A0A319CCI9"/>
<gene>
    <name evidence="1" type="ORF">BO82DRAFT_334789</name>
</gene>
<name>A0A319CCI9_9EURO</name>
<accession>A0A319CCI9</accession>
<dbReference type="OrthoDB" id="4393854at2759"/>
<evidence type="ECO:0000313" key="2">
    <source>
        <dbReference type="Proteomes" id="UP000248340"/>
    </source>
</evidence>
<proteinExistence type="predicted"/>
<keyword evidence="2" id="KW-1185">Reference proteome</keyword>
<dbReference type="Proteomes" id="UP000248340">
    <property type="component" value="Unassembled WGS sequence"/>
</dbReference>
<dbReference type="VEuPathDB" id="FungiDB:BO82DRAFT_334789"/>